<dbReference type="InterPro" id="IPR039425">
    <property type="entry name" value="RNA_pol_sigma-70-like"/>
</dbReference>
<reference evidence="8 9" key="1">
    <citation type="submission" date="2017-05" db="EMBL/GenBank/DDBJ databases">
        <title>Acinetobacter populi ANC 5415 (= PBJ7), whole genome shotgun sequencing project.</title>
        <authorList>
            <person name="Nemec A."/>
            <person name="Radolfova-Krizova L."/>
        </authorList>
    </citation>
    <scope>NUCLEOTIDE SEQUENCE [LARGE SCALE GENOMIC DNA]</scope>
    <source>
        <strain evidence="8 9">PBJ7</strain>
    </source>
</reference>
<evidence type="ECO:0000256" key="4">
    <source>
        <dbReference type="ARBA" id="ARBA00023163"/>
    </source>
</evidence>
<name>A0A1Z9YYA4_9GAMM</name>
<organism evidence="8 9">
    <name type="scientific">Acinetobacter populi</name>
    <dbReference type="NCBI Taxonomy" id="1582270"/>
    <lineage>
        <taxon>Bacteria</taxon>
        <taxon>Pseudomonadati</taxon>
        <taxon>Pseudomonadota</taxon>
        <taxon>Gammaproteobacteria</taxon>
        <taxon>Moraxellales</taxon>
        <taxon>Moraxellaceae</taxon>
        <taxon>Acinetobacter</taxon>
    </lineage>
</organism>
<dbReference type="SUPFAM" id="SSF88946">
    <property type="entry name" value="Sigma2 domain of RNA polymerase sigma factors"/>
    <property type="match status" value="1"/>
</dbReference>
<dbReference type="InterPro" id="IPR013324">
    <property type="entry name" value="RNA_pol_sigma_r3/r4-like"/>
</dbReference>
<evidence type="ECO:0000256" key="2">
    <source>
        <dbReference type="ARBA" id="ARBA00023015"/>
    </source>
</evidence>
<evidence type="ECO:0000259" key="7">
    <source>
        <dbReference type="Pfam" id="PF08281"/>
    </source>
</evidence>
<evidence type="ECO:0000313" key="9">
    <source>
        <dbReference type="Proteomes" id="UP000196536"/>
    </source>
</evidence>
<dbReference type="InterPro" id="IPR013249">
    <property type="entry name" value="RNA_pol_sigma70_r4_t2"/>
</dbReference>
<dbReference type="InterPro" id="IPR007627">
    <property type="entry name" value="RNA_pol_sigma70_r2"/>
</dbReference>
<dbReference type="InterPro" id="IPR013325">
    <property type="entry name" value="RNA_pol_sigma_r2"/>
</dbReference>
<keyword evidence="5" id="KW-0472">Membrane</keyword>
<evidence type="ECO:0000313" key="8">
    <source>
        <dbReference type="EMBL" id="OUY07196.1"/>
    </source>
</evidence>
<dbReference type="Gene3D" id="1.10.1740.10">
    <property type="match status" value="1"/>
</dbReference>
<dbReference type="PANTHER" id="PTHR43133">
    <property type="entry name" value="RNA POLYMERASE ECF-TYPE SIGMA FACTO"/>
    <property type="match status" value="1"/>
</dbReference>
<dbReference type="NCBIfam" id="TIGR02937">
    <property type="entry name" value="sigma70-ECF"/>
    <property type="match status" value="1"/>
</dbReference>
<dbReference type="AlphaFoldDB" id="A0A1Z9YYA4"/>
<keyword evidence="4" id="KW-0804">Transcription</keyword>
<dbReference type="GO" id="GO:0006352">
    <property type="term" value="P:DNA-templated transcription initiation"/>
    <property type="evidence" value="ECO:0007669"/>
    <property type="project" value="InterPro"/>
</dbReference>
<dbReference type="GO" id="GO:0003677">
    <property type="term" value="F:DNA binding"/>
    <property type="evidence" value="ECO:0007669"/>
    <property type="project" value="InterPro"/>
</dbReference>
<dbReference type="Pfam" id="PF08281">
    <property type="entry name" value="Sigma70_r4_2"/>
    <property type="match status" value="1"/>
</dbReference>
<keyword evidence="2" id="KW-0805">Transcription regulation</keyword>
<evidence type="ECO:0000256" key="3">
    <source>
        <dbReference type="ARBA" id="ARBA00023082"/>
    </source>
</evidence>
<evidence type="ECO:0008006" key="10">
    <source>
        <dbReference type="Google" id="ProtNLM"/>
    </source>
</evidence>
<evidence type="ECO:0000256" key="1">
    <source>
        <dbReference type="ARBA" id="ARBA00010641"/>
    </source>
</evidence>
<dbReference type="Pfam" id="PF04542">
    <property type="entry name" value="Sigma70_r2"/>
    <property type="match status" value="1"/>
</dbReference>
<comment type="caution">
    <text evidence="8">The sequence shown here is derived from an EMBL/GenBank/DDBJ whole genome shotgun (WGS) entry which is preliminary data.</text>
</comment>
<proteinExistence type="inferred from homology"/>
<evidence type="ECO:0000259" key="6">
    <source>
        <dbReference type="Pfam" id="PF04542"/>
    </source>
</evidence>
<dbReference type="SUPFAM" id="SSF88659">
    <property type="entry name" value="Sigma3 and sigma4 domains of RNA polymerase sigma factors"/>
    <property type="match status" value="1"/>
</dbReference>
<sequence>MQEFYTNYIQTILIIIIWVVFSLFLILMISMNIALKFKQHQLFADLYQAHYAWLYHWLLKKLRQNEQAEDVAQDTFMRILYAQNFENITHPKSYLAQTATRIIIDQARRKQIEQAYLDYLTAQDQQYEIETPESILLAVELLERVARMLDGLPEQPRQIFLMRYLEGLTQLQIAEQLNISRRMVQGALAKAIQHCDQILQHD</sequence>
<protein>
    <recommendedName>
        <fullName evidence="10">RNA polymerase sigma factor</fullName>
    </recommendedName>
</protein>
<dbReference type="CDD" id="cd06171">
    <property type="entry name" value="Sigma70_r4"/>
    <property type="match status" value="1"/>
</dbReference>
<dbReference type="PANTHER" id="PTHR43133:SF63">
    <property type="entry name" value="RNA POLYMERASE SIGMA FACTOR FECI-RELATED"/>
    <property type="match status" value="1"/>
</dbReference>
<evidence type="ECO:0000256" key="5">
    <source>
        <dbReference type="SAM" id="Phobius"/>
    </source>
</evidence>
<comment type="similarity">
    <text evidence="1">Belongs to the sigma-70 factor family. ECF subfamily.</text>
</comment>
<dbReference type="InterPro" id="IPR036388">
    <property type="entry name" value="WH-like_DNA-bd_sf"/>
</dbReference>
<dbReference type="Proteomes" id="UP000196536">
    <property type="component" value="Unassembled WGS sequence"/>
</dbReference>
<dbReference type="GO" id="GO:0016987">
    <property type="term" value="F:sigma factor activity"/>
    <property type="evidence" value="ECO:0007669"/>
    <property type="project" value="UniProtKB-KW"/>
</dbReference>
<dbReference type="OrthoDB" id="9180690at2"/>
<dbReference type="InterPro" id="IPR014284">
    <property type="entry name" value="RNA_pol_sigma-70_dom"/>
</dbReference>
<keyword evidence="5" id="KW-0812">Transmembrane</keyword>
<feature type="domain" description="RNA polymerase sigma-70 region 2" evidence="6">
    <location>
        <begin position="46"/>
        <end position="111"/>
    </location>
</feature>
<feature type="transmembrane region" description="Helical" evidence="5">
    <location>
        <begin position="12"/>
        <end position="35"/>
    </location>
</feature>
<keyword evidence="5" id="KW-1133">Transmembrane helix</keyword>
<feature type="domain" description="RNA polymerase sigma factor 70 region 4 type 2" evidence="7">
    <location>
        <begin position="143"/>
        <end position="195"/>
    </location>
</feature>
<dbReference type="Gene3D" id="1.10.10.10">
    <property type="entry name" value="Winged helix-like DNA-binding domain superfamily/Winged helix DNA-binding domain"/>
    <property type="match status" value="1"/>
</dbReference>
<accession>A0A1Z9YYA4</accession>
<dbReference type="EMBL" id="NEXX01000003">
    <property type="protein sequence ID" value="OUY07196.1"/>
    <property type="molecule type" value="Genomic_DNA"/>
</dbReference>
<keyword evidence="3" id="KW-0731">Sigma factor</keyword>
<gene>
    <name evidence="8" type="ORF">CAP51_10985</name>
</gene>
<keyword evidence="9" id="KW-1185">Reference proteome</keyword>